<gene>
    <name evidence="2" type="ORF">LMG18095_00955</name>
    <name evidence="3" type="ORF">R77560_02909</name>
</gene>
<dbReference type="EMBL" id="CATZAZ010000006">
    <property type="protein sequence ID" value="CAJ0796658.1"/>
    <property type="molecule type" value="Genomic_DNA"/>
</dbReference>
<evidence type="ECO:0000313" key="2">
    <source>
        <dbReference type="EMBL" id="CAJ0782631.1"/>
    </source>
</evidence>
<evidence type="ECO:0000313" key="3">
    <source>
        <dbReference type="EMBL" id="CAJ0796658.1"/>
    </source>
</evidence>
<proteinExistence type="predicted"/>
<feature type="domain" description="SnoaL-like" evidence="1">
    <location>
        <begin position="12"/>
        <end position="115"/>
    </location>
</feature>
<dbReference type="RefSeq" id="WP_012435918.1">
    <property type="nucleotide sequence ID" value="NZ_CATWDO010000002.1"/>
</dbReference>
<evidence type="ECO:0000313" key="5">
    <source>
        <dbReference type="Proteomes" id="UP001189773"/>
    </source>
</evidence>
<accession>A0AAD2BVW3</accession>
<dbReference type="SUPFAM" id="SSF54427">
    <property type="entry name" value="NTF2-like"/>
    <property type="match status" value="1"/>
</dbReference>
<dbReference type="Proteomes" id="UP001189773">
    <property type="component" value="Unassembled WGS sequence"/>
</dbReference>
<keyword evidence="5" id="KW-1185">Reference proteome</keyword>
<dbReference type="PANTHER" id="PTHR41252:SF1">
    <property type="entry name" value="BLR2505 PROTEIN"/>
    <property type="match status" value="1"/>
</dbReference>
<dbReference type="PANTHER" id="PTHR41252">
    <property type="entry name" value="BLR2505 PROTEIN"/>
    <property type="match status" value="1"/>
</dbReference>
<dbReference type="EMBL" id="CATZAR010000002">
    <property type="protein sequence ID" value="CAJ0782631.1"/>
    <property type="molecule type" value="Genomic_DNA"/>
</dbReference>
<reference evidence="3 5" key="1">
    <citation type="submission" date="2023-07" db="EMBL/GenBank/DDBJ databases">
        <authorList>
            <person name="Peeters C."/>
        </authorList>
    </citation>
    <scope>NUCLEOTIDE SEQUENCE</scope>
    <source>
        <strain evidence="2 5">LMG 18095</strain>
        <strain evidence="3">R-77560</strain>
    </source>
</reference>
<evidence type="ECO:0000313" key="4">
    <source>
        <dbReference type="Proteomes" id="UP001189756"/>
    </source>
</evidence>
<comment type="caution">
    <text evidence="3">The sequence shown here is derived from an EMBL/GenBank/DDBJ whole genome shotgun (WGS) entry which is preliminary data.</text>
</comment>
<sequence>MNALENKPILQAAFAELATSYAKPFVDLMTDDFCWVCTGTTLWSRRYAGKQAVPGELFAPLRAKLGRITTVASRFTADGETVVVEAQGRNTTRDGVAYNNQYCFVIHMPEGKMRELIEYFDTDLVNRALGDPAVVCIESHG</sequence>
<name>A0AAD2BVW3_9RALS</name>
<dbReference type="Proteomes" id="UP001189756">
    <property type="component" value="Unassembled WGS sequence"/>
</dbReference>
<organism evidence="3 4">
    <name type="scientific">Ralstonia thomasii</name>
    <dbReference type="NCBI Taxonomy" id="3058596"/>
    <lineage>
        <taxon>Bacteria</taxon>
        <taxon>Pseudomonadati</taxon>
        <taxon>Pseudomonadota</taxon>
        <taxon>Betaproteobacteria</taxon>
        <taxon>Burkholderiales</taxon>
        <taxon>Burkholderiaceae</taxon>
        <taxon>Ralstonia</taxon>
    </lineage>
</organism>
<dbReference type="InterPro" id="IPR037401">
    <property type="entry name" value="SnoaL-like"/>
</dbReference>
<evidence type="ECO:0000259" key="1">
    <source>
        <dbReference type="Pfam" id="PF12680"/>
    </source>
</evidence>
<dbReference type="AlphaFoldDB" id="A0AAD2BVW3"/>
<dbReference type="Gene3D" id="3.10.450.50">
    <property type="match status" value="1"/>
</dbReference>
<dbReference type="InterPro" id="IPR032710">
    <property type="entry name" value="NTF2-like_dom_sf"/>
</dbReference>
<protein>
    <recommendedName>
        <fullName evidence="1">SnoaL-like domain-containing protein</fullName>
    </recommendedName>
</protein>
<dbReference type="Pfam" id="PF12680">
    <property type="entry name" value="SnoaL_2"/>
    <property type="match status" value="1"/>
</dbReference>